<evidence type="ECO:0000313" key="2">
    <source>
        <dbReference type="EMBL" id="KAK5973698.1"/>
    </source>
</evidence>
<gene>
    <name evidence="2" type="ORF">GCK32_010587</name>
</gene>
<comment type="caution">
    <text evidence="2">The sequence shown here is derived from an EMBL/GenBank/DDBJ whole genome shotgun (WGS) entry which is preliminary data.</text>
</comment>
<dbReference type="EMBL" id="WIXE01015151">
    <property type="protein sequence ID" value="KAK5973698.1"/>
    <property type="molecule type" value="Genomic_DNA"/>
</dbReference>
<name>A0AAN8IKA1_TRICO</name>
<keyword evidence="1" id="KW-0472">Membrane</keyword>
<evidence type="ECO:0000256" key="1">
    <source>
        <dbReference type="SAM" id="Phobius"/>
    </source>
</evidence>
<feature type="transmembrane region" description="Helical" evidence="1">
    <location>
        <begin position="80"/>
        <end position="104"/>
    </location>
</feature>
<reference evidence="2 3" key="1">
    <citation type="submission" date="2019-10" db="EMBL/GenBank/DDBJ databases">
        <title>Assembly and Annotation for the nematode Trichostrongylus colubriformis.</title>
        <authorList>
            <person name="Martin J."/>
        </authorList>
    </citation>
    <scope>NUCLEOTIDE SEQUENCE [LARGE SCALE GENOMIC DNA]</scope>
    <source>
        <strain evidence="2">G859</strain>
        <tissue evidence="2">Whole worm</tissue>
    </source>
</reference>
<protein>
    <submittedName>
        <fullName evidence="2">Uncharacterized protein</fullName>
    </submittedName>
</protein>
<accession>A0AAN8IKA1</accession>
<keyword evidence="3" id="KW-1185">Reference proteome</keyword>
<organism evidence="2 3">
    <name type="scientific">Trichostrongylus colubriformis</name>
    <name type="common">Black scour worm</name>
    <dbReference type="NCBI Taxonomy" id="6319"/>
    <lineage>
        <taxon>Eukaryota</taxon>
        <taxon>Metazoa</taxon>
        <taxon>Ecdysozoa</taxon>
        <taxon>Nematoda</taxon>
        <taxon>Chromadorea</taxon>
        <taxon>Rhabditida</taxon>
        <taxon>Rhabditina</taxon>
        <taxon>Rhabditomorpha</taxon>
        <taxon>Strongyloidea</taxon>
        <taxon>Trichostrongylidae</taxon>
        <taxon>Trichostrongylus</taxon>
    </lineage>
</organism>
<dbReference type="AlphaFoldDB" id="A0AAN8IKA1"/>
<dbReference type="Proteomes" id="UP001331761">
    <property type="component" value="Unassembled WGS sequence"/>
</dbReference>
<feature type="non-terminal residue" evidence="2">
    <location>
        <position position="1"/>
    </location>
</feature>
<keyword evidence="1" id="KW-0812">Transmembrane</keyword>
<evidence type="ECO:0000313" key="3">
    <source>
        <dbReference type="Proteomes" id="UP001331761"/>
    </source>
</evidence>
<proteinExistence type="predicted"/>
<keyword evidence="1" id="KW-1133">Transmembrane helix</keyword>
<sequence>LNLASRPSNHVPLTEQQLVSTTLDVMATARLVNIEDEDGLLSVDDARPIVEALVNNVLAQPLAIYDSVCPQGCEKAITPWLWYFIASAILNIFLAASGTFGVIYNNRRVKKMLKHVQKGPPNMAKAVKQN</sequence>